<gene>
    <name evidence="1" type="ORF">BLX06_31475</name>
</gene>
<evidence type="ECO:0008006" key="3">
    <source>
        <dbReference type="Google" id="ProtNLM"/>
    </source>
</evidence>
<evidence type="ECO:0000313" key="2">
    <source>
        <dbReference type="Proteomes" id="UP000190641"/>
    </source>
</evidence>
<dbReference type="Proteomes" id="UP000190641">
    <property type="component" value="Unassembled WGS sequence"/>
</dbReference>
<dbReference type="RefSeq" id="WP_078187887.1">
    <property type="nucleotide sequence ID" value="NZ_MUAU01000224.1"/>
</dbReference>
<sequence length="142" mass="16840">MGENEYEFLKYKIEILHKMVDMDANPLYDYILDYDISREQHTFFINVLTAFSVRSTEKTHDSDKYMDAHKDSMISKYSHLDIPDLESLFLDNKPSFKEFETLISKVLPKEVNPLSLLKRTKQQKIYVELCEYLIADSEKQDV</sequence>
<dbReference type="AlphaFoldDB" id="A0A9X6GCW7"/>
<name>A0A9X6GCW7_BACCE</name>
<accession>A0A9X6GCW7</accession>
<comment type="caution">
    <text evidence="1">The sequence shown here is derived from an EMBL/GenBank/DDBJ whole genome shotgun (WGS) entry which is preliminary data.</text>
</comment>
<dbReference type="SUPFAM" id="SSF109915">
    <property type="entry name" value="Hypothetical protein YhaI"/>
    <property type="match status" value="1"/>
</dbReference>
<reference evidence="1 2" key="1">
    <citation type="submission" date="2017-01" db="EMBL/GenBank/DDBJ databases">
        <title>Bacillus cereus isolates.</title>
        <authorList>
            <person name="Beno S.M."/>
        </authorList>
    </citation>
    <scope>NUCLEOTIDE SEQUENCE [LARGE SCALE GENOMIC DNA]</scope>
    <source>
        <strain evidence="1 2">FSL K6-1030</strain>
    </source>
</reference>
<dbReference type="EMBL" id="MUAU01000224">
    <property type="protein sequence ID" value="OOR71312.1"/>
    <property type="molecule type" value="Genomic_DNA"/>
</dbReference>
<evidence type="ECO:0000313" key="1">
    <source>
        <dbReference type="EMBL" id="OOR71312.1"/>
    </source>
</evidence>
<protein>
    <recommendedName>
        <fullName evidence="3">DUF1878 domain-containing protein</fullName>
    </recommendedName>
</protein>
<dbReference type="InterPro" id="IPR035945">
    <property type="entry name" value="YhaI-like_sf"/>
</dbReference>
<dbReference type="Gene3D" id="1.10.3750.10">
    <property type="entry name" value="YhaI-like"/>
    <property type="match status" value="1"/>
</dbReference>
<proteinExistence type="predicted"/>
<organism evidence="1 2">
    <name type="scientific">Bacillus cereus</name>
    <dbReference type="NCBI Taxonomy" id="1396"/>
    <lineage>
        <taxon>Bacteria</taxon>
        <taxon>Bacillati</taxon>
        <taxon>Bacillota</taxon>
        <taxon>Bacilli</taxon>
        <taxon>Bacillales</taxon>
        <taxon>Bacillaceae</taxon>
        <taxon>Bacillus</taxon>
        <taxon>Bacillus cereus group</taxon>
    </lineage>
</organism>